<sequence length="106" mass="10845">MHHVGAGLHAPVNTQAAPERDVRYHGLQNIPILTVGSGQDLRQGDAAAVELAVRSEGHDHAASREPNIGGRPDAGGTGRAGAAILGFQTTNAAARSGRSRPAGRGR</sequence>
<dbReference type="EMBL" id="HBUE01206802">
    <property type="protein sequence ID" value="CAG6532392.1"/>
    <property type="molecule type" value="Transcribed_RNA"/>
</dbReference>
<accession>A0A8D8K2C6</accession>
<dbReference type="EMBL" id="HBUE01113838">
    <property type="protein sequence ID" value="CAG6489958.1"/>
    <property type="molecule type" value="Transcribed_RNA"/>
</dbReference>
<organism evidence="2">
    <name type="scientific">Culex pipiens</name>
    <name type="common">House mosquito</name>
    <dbReference type="NCBI Taxonomy" id="7175"/>
    <lineage>
        <taxon>Eukaryota</taxon>
        <taxon>Metazoa</taxon>
        <taxon>Ecdysozoa</taxon>
        <taxon>Arthropoda</taxon>
        <taxon>Hexapoda</taxon>
        <taxon>Insecta</taxon>
        <taxon>Pterygota</taxon>
        <taxon>Neoptera</taxon>
        <taxon>Endopterygota</taxon>
        <taxon>Diptera</taxon>
        <taxon>Nematocera</taxon>
        <taxon>Culicoidea</taxon>
        <taxon>Culicidae</taxon>
        <taxon>Culicinae</taxon>
        <taxon>Culicini</taxon>
        <taxon>Culex</taxon>
        <taxon>Culex</taxon>
    </lineage>
</organism>
<proteinExistence type="predicted"/>
<reference evidence="2" key="1">
    <citation type="submission" date="2021-05" db="EMBL/GenBank/DDBJ databases">
        <authorList>
            <person name="Alioto T."/>
            <person name="Alioto T."/>
            <person name="Gomez Garrido J."/>
        </authorList>
    </citation>
    <scope>NUCLEOTIDE SEQUENCE</scope>
</reference>
<protein>
    <submittedName>
        <fullName evidence="2">(northern house mosquito) hypothetical protein</fullName>
    </submittedName>
</protein>
<dbReference type="EMBL" id="HBUE01313107">
    <property type="protein sequence ID" value="CAG6584264.1"/>
    <property type="molecule type" value="Transcribed_RNA"/>
</dbReference>
<evidence type="ECO:0000313" key="2">
    <source>
        <dbReference type="EMBL" id="CAG6584264.1"/>
    </source>
</evidence>
<feature type="region of interest" description="Disordered" evidence="1">
    <location>
        <begin position="55"/>
        <end position="80"/>
    </location>
</feature>
<evidence type="ECO:0000256" key="1">
    <source>
        <dbReference type="SAM" id="MobiDB-lite"/>
    </source>
</evidence>
<dbReference type="AlphaFoldDB" id="A0A8D8K2C6"/>
<name>A0A8D8K2C6_CULPI</name>
<feature type="region of interest" description="Disordered" evidence="1">
    <location>
        <begin position="1"/>
        <end position="20"/>
    </location>
</feature>